<gene>
    <name evidence="3" type="ordered locus">Saut_0504</name>
</gene>
<dbReference type="PANTHER" id="PTHR42954">
    <property type="entry name" value="FE(2+) TRANSPORT PROTEIN A"/>
    <property type="match status" value="1"/>
</dbReference>
<proteinExistence type="predicted"/>
<evidence type="ECO:0000256" key="1">
    <source>
        <dbReference type="ARBA" id="ARBA00023004"/>
    </source>
</evidence>
<evidence type="ECO:0000313" key="3">
    <source>
        <dbReference type="EMBL" id="ADN08553.1"/>
    </source>
</evidence>
<accession>E0UP89</accession>
<dbReference type="InterPro" id="IPR008988">
    <property type="entry name" value="Transcriptional_repressor_C"/>
</dbReference>
<dbReference type="InterPro" id="IPR052713">
    <property type="entry name" value="FeoA"/>
</dbReference>
<dbReference type="Gene3D" id="2.30.30.90">
    <property type="match status" value="1"/>
</dbReference>
<dbReference type="eggNOG" id="COG1918">
    <property type="taxonomic scope" value="Bacteria"/>
</dbReference>
<dbReference type="Proteomes" id="UP000007803">
    <property type="component" value="Chromosome"/>
</dbReference>
<protein>
    <submittedName>
        <fullName evidence="3">FeoA family protein</fullName>
    </submittedName>
</protein>
<dbReference type="STRING" id="563040.Saut_0504"/>
<keyword evidence="1" id="KW-0408">Iron</keyword>
<dbReference type="SUPFAM" id="SSF50037">
    <property type="entry name" value="C-terminal domain of transcriptional repressors"/>
    <property type="match status" value="1"/>
</dbReference>
<evidence type="ECO:0000313" key="4">
    <source>
        <dbReference type="Proteomes" id="UP000007803"/>
    </source>
</evidence>
<dbReference type="AlphaFoldDB" id="E0UP89"/>
<dbReference type="HOGENOM" id="CLU_150646_12_4_7"/>
<dbReference type="SMART" id="SM00899">
    <property type="entry name" value="FeoA"/>
    <property type="match status" value="1"/>
</dbReference>
<keyword evidence="4" id="KW-1185">Reference proteome</keyword>
<dbReference type="OrthoDB" id="5340000at2"/>
<name>E0UP89_SULAO</name>
<dbReference type="Pfam" id="PF04023">
    <property type="entry name" value="FeoA"/>
    <property type="match status" value="1"/>
</dbReference>
<sequence>MNVTDLKPNQKAIIKHIGDLGDLSHRLVELGITCGEIIKLVRVAPLGNPLEVKVHDERIVMRKEDAKKIEVEEL</sequence>
<evidence type="ECO:0000259" key="2">
    <source>
        <dbReference type="SMART" id="SM00899"/>
    </source>
</evidence>
<reference evidence="4" key="1">
    <citation type="journal article" date="2010" name="Stand. Genomic Sci.">
        <title>Complete genome sequence of Sulfurimonas autotrophica type strain (OK10).</title>
        <authorList>
            <person name="Sikorski J."/>
            <person name="Munk C."/>
            <person name="Lapidus A."/>
            <person name="Djao O."/>
            <person name="Lucas S."/>
            <person name="Glavina Del Rio T."/>
            <person name="Nolan M."/>
            <person name="Tice H."/>
            <person name="Han C."/>
            <person name="Cheng J."/>
            <person name="Tapia R."/>
            <person name="Goodwin L."/>
            <person name="Pitluck S."/>
            <person name="Liolios K."/>
            <person name="Ivanova N."/>
            <person name="Mavromatis K."/>
            <person name="Mikhailova N."/>
            <person name="Pati A."/>
            <person name="Sims D."/>
            <person name="Meincke L."/>
            <person name="Brettin T."/>
            <person name="Detter J."/>
            <person name="Chen A."/>
            <person name="Palaniappan K."/>
            <person name="Land M."/>
            <person name="Hauser L."/>
            <person name="Chang Y."/>
            <person name="Jeffries C."/>
            <person name="Rohde M."/>
            <person name="Lang E."/>
            <person name="Spring S."/>
            <person name="Goker M."/>
            <person name="Woyke T."/>
            <person name="Bristow J."/>
            <person name="Eisen J."/>
            <person name="Markowitz V."/>
            <person name="Hugenholtz P."/>
            <person name="Kyrpides N."/>
            <person name="Klenk H."/>
        </authorList>
    </citation>
    <scope>NUCLEOTIDE SEQUENCE [LARGE SCALE GENOMIC DNA]</scope>
    <source>
        <strain evidence="4">ATCC BAA-671 / DSM 16294 / JCM 11897 / OK10</strain>
    </source>
</reference>
<dbReference type="KEGG" id="sua:Saut_0504"/>
<dbReference type="InterPro" id="IPR038157">
    <property type="entry name" value="FeoA_core_dom"/>
</dbReference>
<dbReference type="RefSeq" id="WP_013326309.1">
    <property type="nucleotide sequence ID" value="NC_014506.1"/>
</dbReference>
<feature type="domain" description="Ferrous iron transporter FeoA-like" evidence="2">
    <location>
        <begin position="1"/>
        <end position="73"/>
    </location>
</feature>
<dbReference type="PANTHER" id="PTHR42954:SF2">
    <property type="entry name" value="FE(2+) TRANSPORT PROTEIN A"/>
    <property type="match status" value="1"/>
</dbReference>
<dbReference type="InterPro" id="IPR007167">
    <property type="entry name" value="Fe-transptr_FeoA-like"/>
</dbReference>
<dbReference type="EMBL" id="CP002205">
    <property type="protein sequence ID" value="ADN08553.1"/>
    <property type="molecule type" value="Genomic_DNA"/>
</dbReference>
<organism evidence="3 4">
    <name type="scientific">Sulfurimonas autotrophica (strain ATCC BAA-671 / DSM 16294 / JCM 11897 / OK10)</name>
    <dbReference type="NCBI Taxonomy" id="563040"/>
    <lineage>
        <taxon>Bacteria</taxon>
        <taxon>Pseudomonadati</taxon>
        <taxon>Campylobacterota</taxon>
        <taxon>Epsilonproteobacteria</taxon>
        <taxon>Campylobacterales</taxon>
        <taxon>Sulfurimonadaceae</taxon>
        <taxon>Sulfurimonas</taxon>
    </lineage>
</organism>
<dbReference type="GO" id="GO:0046914">
    <property type="term" value="F:transition metal ion binding"/>
    <property type="evidence" value="ECO:0007669"/>
    <property type="project" value="InterPro"/>
</dbReference>